<name>A0A166Z7V5_9GAMM</name>
<dbReference type="Gene3D" id="3.20.20.140">
    <property type="entry name" value="Metal-dependent hydrolases"/>
    <property type="match status" value="2"/>
</dbReference>
<dbReference type="GO" id="GO:0016810">
    <property type="term" value="F:hydrolase activity, acting on carbon-nitrogen (but not peptide) bonds"/>
    <property type="evidence" value="ECO:0007669"/>
    <property type="project" value="InterPro"/>
</dbReference>
<dbReference type="PANTHER" id="PTHR22642">
    <property type="entry name" value="IMIDAZOLONEPROPIONASE"/>
    <property type="match status" value="1"/>
</dbReference>
<evidence type="ECO:0008006" key="3">
    <source>
        <dbReference type="Google" id="ProtNLM"/>
    </source>
</evidence>
<comment type="caution">
    <text evidence="1">The sequence shown here is derived from an EMBL/GenBank/DDBJ whole genome shotgun (WGS) entry which is preliminary data.</text>
</comment>
<dbReference type="AlphaFoldDB" id="A0A166Z7V5"/>
<dbReference type="PATRIC" id="fig|1365253.3.peg.4342"/>
<gene>
    <name evidence="1" type="ORF">N482_17940</name>
</gene>
<dbReference type="EMBL" id="AUXT01000199">
    <property type="protein sequence ID" value="KZN44029.1"/>
    <property type="molecule type" value="Genomic_DNA"/>
</dbReference>
<dbReference type="Gene3D" id="3.10.310.70">
    <property type="match status" value="1"/>
</dbReference>
<evidence type="ECO:0000313" key="2">
    <source>
        <dbReference type="Proteomes" id="UP000076587"/>
    </source>
</evidence>
<reference evidence="1 2" key="1">
    <citation type="submission" date="2013-07" db="EMBL/GenBank/DDBJ databases">
        <title>Comparative Genomic and Metabolomic Analysis of Twelve Strains of Pseudoalteromonas luteoviolacea.</title>
        <authorList>
            <person name="Vynne N.G."/>
            <person name="Mansson M."/>
            <person name="Gram L."/>
        </authorList>
    </citation>
    <scope>NUCLEOTIDE SEQUENCE [LARGE SCALE GENOMIC DNA]</scope>
    <source>
        <strain evidence="1 2">NCIMB 1942</strain>
    </source>
</reference>
<dbReference type="Proteomes" id="UP000076587">
    <property type="component" value="Unassembled WGS sequence"/>
</dbReference>
<sequence length="491" mass="54821">MLQSHPMESPFIQTWLNRLADKYTPDLFTPSLYAQSSSESELQVDIFDARHGSVIYTEFSDTVKTAEAIAMQNGRLFSVGHFHEVYKTVKQTEGLVRIHQLQSNEAIMPSCMSAHCYLVESALCRHYADLGLHGLSGAATRVRQDYSCDYVSNSLAYLDSSLAKGSCLFCFGLEPYLLNWGKPLESLSVQALDAFNIKRPVCIVSSDFSSAYVNTQLIDRVKASALGKSPTFKSFIQSVNKHSFVTAEAMSILPWAFNDHELIWQLSELCASFNGIVEQAERQGVCHFEVAIQSQFVTLLFNSLVASKPQRHCSFSTYETYQCHIDELARLDHCEVLKSSQLSRLNQQTSVGLSMGRLATSGFKWVNDYHFNELLVPCKSVLNNGCNLCLQSNFPSEPLSPLRLAEIASERDIEAMPAHYTCEQRSLDPSERITLVQALHAVTHGAAQHINMRNYNAVGGEANFMILGCDPLCSGERLRDVKIKSIRPSIL</sequence>
<proteinExistence type="predicted"/>
<organism evidence="1 2">
    <name type="scientific">Pseudoalteromonas luteoviolacea NCIMB 1942</name>
    <dbReference type="NCBI Taxonomy" id="1365253"/>
    <lineage>
        <taxon>Bacteria</taxon>
        <taxon>Pseudomonadati</taxon>
        <taxon>Pseudomonadota</taxon>
        <taxon>Gammaproteobacteria</taxon>
        <taxon>Alteromonadales</taxon>
        <taxon>Pseudoalteromonadaceae</taxon>
        <taxon>Pseudoalteromonas</taxon>
    </lineage>
</organism>
<evidence type="ECO:0000313" key="1">
    <source>
        <dbReference type="EMBL" id="KZN44029.1"/>
    </source>
</evidence>
<protein>
    <recommendedName>
        <fullName evidence="3">Amidohydrolase 3 domain-containing protein</fullName>
    </recommendedName>
</protein>
<accession>A0A166Z7V5</accession>
<dbReference type="InterPro" id="IPR011059">
    <property type="entry name" value="Metal-dep_hydrolase_composite"/>
</dbReference>
<dbReference type="PANTHER" id="PTHR22642:SF2">
    <property type="entry name" value="PROTEIN LONG AFTER FAR-RED 3"/>
    <property type="match status" value="1"/>
</dbReference>
<dbReference type="Gene3D" id="2.30.40.10">
    <property type="entry name" value="Urease, subunit C, domain 1"/>
    <property type="match status" value="1"/>
</dbReference>